<reference evidence="3 4" key="1">
    <citation type="journal article" date="2018" name="IMA Fungus">
        <title>IMA Genome-F 9: Draft genome sequence of Annulohypoxylon stygium, Aspergillus mulundensis, Berkeleyomyces basicola (syn. Thielaviopsis basicola), Ceratocystis smalleyi, two Cercospora beticola strains, Coleophoma cylindrospora, Fusarium fracticaudum, Phialophora cf. hyalina, and Morchella septimelata.</title>
        <authorList>
            <person name="Wingfield B.D."/>
            <person name="Bills G.F."/>
            <person name="Dong Y."/>
            <person name="Huang W."/>
            <person name="Nel W.J."/>
            <person name="Swalarsk-Parry B.S."/>
            <person name="Vaghefi N."/>
            <person name="Wilken P.M."/>
            <person name="An Z."/>
            <person name="de Beer Z.W."/>
            <person name="De Vos L."/>
            <person name="Chen L."/>
            <person name="Duong T.A."/>
            <person name="Gao Y."/>
            <person name="Hammerbacher A."/>
            <person name="Kikkert J.R."/>
            <person name="Li Y."/>
            <person name="Li H."/>
            <person name="Li K."/>
            <person name="Li Q."/>
            <person name="Liu X."/>
            <person name="Ma X."/>
            <person name="Naidoo K."/>
            <person name="Pethybridge S.J."/>
            <person name="Sun J."/>
            <person name="Steenkamp E.T."/>
            <person name="van der Nest M.A."/>
            <person name="van Wyk S."/>
            <person name="Wingfield M.J."/>
            <person name="Xiong C."/>
            <person name="Yue Q."/>
            <person name="Zhang X."/>
        </authorList>
    </citation>
    <scope>NUCLEOTIDE SEQUENCE [LARGE SCALE GENOMIC DNA]</scope>
    <source>
        <strain evidence="3 4">BP 5553</strain>
    </source>
</reference>
<dbReference type="GO" id="GO:0016747">
    <property type="term" value="F:acyltransferase activity, transferring groups other than amino-acyl groups"/>
    <property type="evidence" value="ECO:0007669"/>
    <property type="project" value="InterPro"/>
</dbReference>
<feature type="region of interest" description="Disordered" evidence="1">
    <location>
        <begin position="423"/>
        <end position="503"/>
    </location>
</feature>
<feature type="compositionally biased region" description="Polar residues" evidence="1">
    <location>
        <begin position="561"/>
        <end position="572"/>
    </location>
</feature>
<feature type="compositionally biased region" description="Polar residues" evidence="1">
    <location>
        <begin position="486"/>
        <end position="503"/>
    </location>
</feature>
<feature type="compositionally biased region" description="Basic and acidic residues" evidence="1">
    <location>
        <begin position="236"/>
        <end position="245"/>
    </location>
</feature>
<organism evidence="3 4">
    <name type="scientific">Venustampulla echinocandica</name>
    <dbReference type="NCBI Taxonomy" id="2656787"/>
    <lineage>
        <taxon>Eukaryota</taxon>
        <taxon>Fungi</taxon>
        <taxon>Dikarya</taxon>
        <taxon>Ascomycota</taxon>
        <taxon>Pezizomycotina</taxon>
        <taxon>Leotiomycetes</taxon>
        <taxon>Helotiales</taxon>
        <taxon>Pleuroascaceae</taxon>
        <taxon>Venustampulla</taxon>
    </lineage>
</organism>
<feature type="compositionally biased region" description="Polar residues" evidence="1">
    <location>
        <begin position="1"/>
        <end position="10"/>
    </location>
</feature>
<sequence>MSGSRQNNQRKTSRYISPEHSVKTDTYKPARKIINYAAMPDLPDEARQCLVTVEKLATMGKGTLADSIWALPEDIKHSTAKVNKPIVVNKKHCPTVTQSPALNLTKADAEVRQTPAIKSGSNGLAASRWATDKPIVTNKKPLLNKTATVVPNVAKANPEVGKVSEIKPGSYCNDLAASRWATAGSHNSGAVPRSIARPTAIAVMKQQAPTTPPVKLPISKVAAEKHILPHLRGIEPKPEFLKPEPETSQSTRQSVDIQAKESVDQTGLLLKLHSTKQTPEKYLLPHLRGMDIEDKLKFVMEAKESVGQPRPLDPSPNGKSTAEKPVLPHLRGMELGYELKAERQVLEPIHQPAVIDTKIPLNRSRPLIHSPNAKPTAEKHVLPHLRGIEAVDPKIIGSELEAKDVYLLPHLRGIKEAEQQKSILPHMSGANVSPSAKTDSLSPAPTPLEGVSTSSETASIRSDVPEVASMASEYNSTNHVPRRPTTHQSPTIESQSEMQPTTPVIRSTKLATPDEFMSRVNALRNGRGTTVKAGMPTNMALSAPKNNQKENIRFVKESVQNNGKEQVRSQPSDWDVPRLPRDPKIITQMILAELKANCEIPTKGDVLTQDALVNTKGSTPRACGNTLDDWVSNAGIFHKPKEIVRANQGKPATEEFLDWDGSWMPPVCDWEYDRERYDNSGFVSEYIEEWRANAPSGPGVTVDYTENSENEHKRQHQTAMSSSLKRASGRKRCQGPSNLKFITAAYDEVVRTPEPNPFAPTAAMHLRPVAIQDAVGIASLYNHYVNKSHIPEDQEMLADTDVKHMIDLAHKDKMPFIVAIRGKQSAVVHMQGGPGPSQKRTRPVYEEVIGFASAESFNYGLAGERSGRSRATVNLQLYVHPDHTRQGLGRNLLDHLLHVMNPGYAFKNACTWVNPENSTIYQAGGAGLFHQMVFQLPILRVDDANYPWIKNFLLSKFFFAEEARLRCVGRTSKAQGTAKWLDLVFFQAEASNGQDFTFDD</sequence>
<proteinExistence type="predicted"/>
<evidence type="ECO:0000313" key="3">
    <source>
        <dbReference type="EMBL" id="RDL40442.1"/>
    </source>
</evidence>
<dbReference type="InterPro" id="IPR000182">
    <property type="entry name" value="GNAT_dom"/>
</dbReference>
<feature type="domain" description="N-acetyltransferase" evidence="2">
    <location>
        <begin position="846"/>
        <end position="900"/>
    </location>
</feature>
<evidence type="ECO:0000313" key="4">
    <source>
        <dbReference type="Proteomes" id="UP000254866"/>
    </source>
</evidence>
<dbReference type="Gene3D" id="3.40.630.30">
    <property type="match status" value="1"/>
</dbReference>
<dbReference type="EMBL" id="NPIC01000001">
    <property type="protein sequence ID" value="RDL40442.1"/>
    <property type="molecule type" value="Genomic_DNA"/>
</dbReference>
<dbReference type="Proteomes" id="UP000254866">
    <property type="component" value="Unassembled WGS sequence"/>
</dbReference>
<gene>
    <name evidence="3" type="ORF">BP5553_00421</name>
</gene>
<feature type="compositionally biased region" description="Polar residues" evidence="1">
    <location>
        <begin position="430"/>
        <end position="443"/>
    </location>
</feature>
<accession>A0A370TY41</accession>
<protein>
    <recommendedName>
        <fullName evidence="2">N-acetyltransferase domain-containing protein</fullName>
    </recommendedName>
</protein>
<feature type="region of interest" description="Disordered" evidence="1">
    <location>
        <begin position="305"/>
        <end position="324"/>
    </location>
</feature>
<dbReference type="AlphaFoldDB" id="A0A370TY41"/>
<keyword evidence="4" id="KW-1185">Reference proteome</keyword>
<dbReference type="GeneID" id="43593270"/>
<comment type="caution">
    <text evidence="3">The sequence shown here is derived from an EMBL/GenBank/DDBJ whole genome shotgun (WGS) entry which is preliminary data.</text>
</comment>
<feature type="compositionally biased region" description="Polar residues" evidence="1">
    <location>
        <begin position="451"/>
        <end position="460"/>
    </location>
</feature>
<feature type="region of interest" description="Disordered" evidence="1">
    <location>
        <begin position="561"/>
        <end position="580"/>
    </location>
</feature>
<dbReference type="InterPro" id="IPR016181">
    <property type="entry name" value="Acyl_CoA_acyltransferase"/>
</dbReference>
<evidence type="ECO:0000256" key="1">
    <source>
        <dbReference type="SAM" id="MobiDB-lite"/>
    </source>
</evidence>
<feature type="region of interest" description="Disordered" evidence="1">
    <location>
        <begin position="709"/>
        <end position="732"/>
    </location>
</feature>
<feature type="region of interest" description="Disordered" evidence="1">
    <location>
        <begin position="1"/>
        <end position="24"/>
    </location>
</feature>
<feature type="compositionally biased region" description="Polar residues" evidence="1">
    <location>
        <begin position="247"/>
        <end position="256"/>
    </location>
</feature>
<evidence type="ECO:0000259" key="2">
    <source>
        <dbReference type="Pfam" id="PF00583"/>
    </source>
</evidence>
<dbReference type="CDD" id="cd04301">
    <property type="entry name" value="NAT_SF"/>
    <property type="match status" value="1"/>
</dbReference>
<dbReference type="SUPFAM" id="SSF55729">
    <property type="entry name" value="Acyl-CoA N-acyltransferases (Nat)"/>
    <property type="match status" value="1"/>
</dbReference>
<feature type="region of interest" description="Disordered" evidence="1">
    <location>
        <begin position="236"/>
        <end position="259"/>
    </location>
</feature>
<name>A0A370TY41_9HELO</name>
<dbReference type="Pfam" id="PF00583">
    <property type="entry name" value="Acetyltransf_1"/>
    <property type="match status" value="1"/>
</dbReference>
<dbReference type="OrthoDB" id="2129362at2759"/>
<dbReference type="RefSeq" id="XP_031873098.1">
    <property type="nucleotide sequence ID" value="XM_032009044.1"/>
</dbReference>